<gene>
    <name evidence="1" type="ORF">ACH47X_22615</name>
</gene>
<reference evidence="1 2" key="1">
    <citation type="submission" date="2024-10" db="EMBL/GenBank/DDBJ databases">
        <title>The Natural Products Discovery Center: Release of the First 8490 Sequenced Strains for Exploring Actinobacteria Biosynthetic Diversity.</title>
        <authorList>
            <person name="Kalkreuter E."/>
            <person name="Kautsar S.A."/>
            <person name="Yang D."/>
            <person name="Bader C.D."/>
            <person name="Teijaro C.N."/>
            <person name="Fluegel L."/>
            <person name="Davis C.M."/>
            <person name="Simpson J.R."/>
            <person name="Lauterbach L."/>
            <person name="Steele A.D."/>
            <person name="Gui C."/>
            <person name="Meng S."/>
            <person name="Li G."/>
            <person name="Viehrig K."/>
            <person name="Ye F."/>
            <person name="Su P."/>
            <person name="Kiefer A.F."/>
            <person name="Nichols A."/>
            <person name="Cepeda A.J."/>
            <person name="Yan W."/>
            <person name="Fan B."/>
            <person name="Jiang Y."/>
            <person name="Adhikari A."/>
            <person name="Zheng C.-J."/>
            <person name="Schuster L."/>
            <person name="Cowan T.M."/>
            <person name="Smanski M.J."/>
            <person name="Chevrette M.G."/>
            <person name="De Carvalho L.P.S."/>
            <person name="Shen B."/>
        </authorList>
    </citation>
    <scope>NUCLEOTIDE SEQUENCE [LARGE SCALE GENOMIC DNA]</scope>
    <source>
        <strain evidence="1 2">NPDC019481</strain>
    </source>
</reference>
<accession>A0ABW7XR61</accession>
<sequence>MLDLSRVSDSLLDVVLDVVSAVSGSTPELNPSTIMVVGAACRDVLHAALGHTFDTVATRDLDLGLALSSWDVYKELTEQFPSAGHTGIRYDIAGIAVDLLPFGAVEDPEGVVDPPTRREPVSLWAFEEIFAASVTLELSESLQVRIPDVAGYAAAKLGAWLDRSEWGELKDASDLALVVYWYAESLHIQERLYGTATGNEVLLAEDLDVERAAARLLAADIVDIIGPKRSGELMVRWPGDIELLGRSFHVGGGLQWPFGLPRRRELVEALTRGLVDAAGA</sequence>
<name>A0ABW7XR61_9MICO</name>
<comment type="caution">
    <text evidence="1">The sequence shown here is derived from an EMBL/GenBank/DDBJ whole genome shotgun (WGS) entry which is preliminary data.</text>
</comment>
<evidence type="ECO:0000313" key="1">
    <source>
        <dbReference type="EMBL" id="MFI2489724.1"/>
    </source>
</evidence>
<protein>
    <recommendedName>
        <fullName evidence="3">Nucleotidyltransferase</fullName>
    </recommendedName>
</protein>
<keyword evidence="2" id="KW-1185">Reference proteome</keyword>
<organism evidence="1 2">
    <name type="scientific">Promicromonospora kroppenstedtii</name>
    <dbReference type="NCBI Taxonomy" id="440482"/>
    <lineage>
        <taxon>Bacteria</taxon>
        <taxon>Bacillati</taxon>
        <taxon>Actinomycetota</taxon>
        <taxon>Actinomycetes</taxon>
        <taxon>Micrococcales</taxon>
        <taxon>Promicromonosporaceae</taxon>
        <taxon>Promicromonospora</taxon>
    </lineage>
</organism>
<proteinExistence type="predicted"/>
<dbReference type="EMBL" id="JBIRYI010000016">
    <property type="protein sequence ID" value="MFI2489724.1"/>
    <property type="molecule type" value="Genomic_DNA"/>
</dbReference>
<dbReference type="RefSeq" id="WP_397407145.1">
    <property type="nucleotide sequence ID" value="NZ_JBIRYI010000016.1"/>
</dbReference>
<evidence type="ECO:0008006" key="3">
    <source>
        <dbReference type="Google" id="ProtNLM"/>
    </source>
</evidence>
<dbReference type="PIRSF" id="PIRSF021525">
    <property type="entry name" value="UCP021525"/>
    <property type="match status" value="1"/>
</dbReference>
<dbReference type="InterPro" id="IPR014513">
    <property type="entry name" value="UCP021525"/>
</dbReference>
<dbReference type="Proteomes" id="UP001611580">
    <property type="component" value="Unassembled WGS sequence"/>
</dbReference>
<evidence type="ECO:0000313" key="2">
    <source>
        <dbReference type="Proteomes" id="UP001611580"/>
    </source>
</evidence>